<sequence length="236" mass="26557">MTQLQRLTITPTQIQNQQITLTPEQYHYLSRVLRLQKDDRFIAMNGQGEWWLAKLLGQQAEILEPITIKTELPISTTLIIALPKNGFDEVVRQITELGVTKIIPVISDRTLLKPSPQKIDRWRRIATEAAEQSERQIVPEILEPITFKNSFSLVTGAKYICYARGNTPHLLNYLMPSSNKEITIATGPEGGWTEREIQEAQTAEFQTVSLGKRILTAVLAPIVALSLVAAVVESDR</sequence>
<dbReference type="GO" id="GO:0070475">
    <property type="term" value="P:rRNA base methylation"/>
    <property type="evidence" value="ECO:0007669"/>
    <property type="project" value="TreeGrafter"/>
</dbReference>
<protein>
    <recommendedName>
        <fullName evidence="4 12">Ribosomal RNA small subunit methyltransferase E</fullName>
        <ecNumber evidence="3 12">2.1.1.193</ecNumber>
    </recommendedName>
</protein>
<evidence type="ECO:0000256" key="11">
    <source>
        <dbReference type="ARBA" id="ARBA00047944"/>
    </source>
</evidence>
<gene>
    <name evidence="15" type="ORF">NIES2119_07605</name>
</gene>
<dbReference type="Pfam" id="PF04452">
    <property type="entry name" value="Methyltrans_RNA"/>
    <property type="match status" value="1"/>
</dbReference>
<dbReference type="SUPFAM" id="SSF88697">
    <property type="entry name" value="PUA domain-like"/>
    <property type="match status" value="1"/>
</dbReference>
<name>A0A1U7IPD5_9CYAN</name>
<feature type="domain" description="Ribosomal RNA small subunit methyltransferase E PUA-like" evidence="14">
    <location>
        <begin position="21"/>
        <end position="56"/>
    </location>
</feature>
<evidence type="ECO:0000256" key="7">
    <source>
        <dbReference type="ARBA" id="ARBA00022603"/>
    </source>
</evidence>
<dbReference type="InterPro" id="IPR029026">
    <property type="entry name" value="tRNA_m1G_MTases_N"/>
</dbReference>
<evidence type="ECO:0000256" key="10">
    <source>
        <dbReference type="ARBA" id="ARBA00025699"/>
    </source>
</evidence>
<comment type="caution">
    <text evidence="15">The sequence shown here is derived from an EMBL/GenBank/DDBJ whole genome shotgun (WGS) entry which is preliminary data.</text>
</comment>
<feature type="domain" description="Ribosomal RNA small subunit methyltransferase E methyltransferase" evidence="13">
    <location>
        <begin position="71"/>
        <end position="228"/>
    </location>
</feature>
<evidence type="ECO:0000313" key="15">
    <source>
        <dbReference type="EMBL" id="OKH39143.1"/>
    </source>
</evidence>
<comment type="function">
    <text evidence="10 12">Specifically methylates the N3 position of the uracil ring of uridine 1498 (m3U1498) in 16S rRNA. Acts on the fully assembled 30S ribosomal subunit.</text>
</comment>
<evidence type="ECO:0000313" key="16">
    <source>
        <dbReference type="Proteomes" id="UP000185860"/>
    </source>
</evidence>
<dbReference type="Proteomes" id="UP000185860">
    <property type="component" value="Unassembled WGS sequence"/>
</dbReference>
<dbReference type="InterPro" id="IPR046887">
    <property type="entry name" value="RsmE_PUA-like"/>
</dbReference>
<dbReference type="CDD" id="cd18084">
    <property type="entry name" value="RsmE-like"/>
    <property type="match status" value="1"/>
</dbReference>
<dbReference type="InterPro" id="IPR015947">
    <property type="entry name" value="PUA-like_sf"/>
</dbReference>
<dbReference type="InterPro" id="IPR006700">
    <property type="entry name" value="RsmE"/>
</dbReference>
<keyword evidence="6 12" id="KW-0698">rRNA processing</keyword>
<dbReference type="InterPro" id="IPR046886">
    <property type="entry name" value="RsmE_MTase_dom"/>
</dbReference>
<evidence type="ECO:0000259" key="13">
    <source>
        <dbReference type="Pfam" id="PF04452"/>
    </source>
</evidence>
<dbReference type="EMBL" id="MRCE01000006">
    <property type="protein sequence ID" value="OKH39143.1"/>
    <property type="molecule type" value="Genomic_DNA"/>
</dbReference>
<dbReference type="AlphaFoldDB" id="A0A1U7IPD5"/>
<dbReference type="EC" id="2.1.1.193" evidence="3 12"/>
<dbReference type="InterPro" id="IPR029028">
    <property type="entry name" value="Alpha/beta_knot_MTases"/>
</dbReference>
<evidence type="ECO:0000256" key="12">
    <source>
        <dbReference type="PIRNR" id="PIRNR015601"/>
    </source>
</evidence>
<dbReference type="OrthoDB" id="9815641at2"/>
<evidence type="ECO:0000256" key="2">
    <source>
        <dbReference type="ARBA" id="ARBA00005528"/>
    </source>
</evidence>
<dbReference type="SUPFAM" id="SSF75217">
    <property type="entry name" value="alpha/beta knot"/>
    <property type="match status" value="1"/>
</dbReference>
<dbReference type="GO" id="GO:0005737">
    <property type="term" value="C:cytoplasm"/>
    <property type="evidence" value="ECO:0007669"/>
    <property type="project" value="UniProtKB-SubCell"/>
</dbReference>
<accession>A0A1U7IPD5</accession>
<evidence type="ECO:0000259" key="14">
    <source>
        <dbReference type="Pfam" id="PF20260"/>
    </source>
</evidence>
<evidence type="ECO:0000256" key="3">
    <source>
        <dbReference type="ARBA" id="ARBA00012328"/>
    </source>
</evidence>
<dbReference type="PANTHER" id="PTHR30027">
    <property type="entry name" value="RIBOSOMAL RNA SMALL SUBUNIT METHYLTRANSFERASE E"/>
    <property type="match status" value="1"/>
</dbReference>
<dbReference type="Pfam" id="PF20260">
    <property type="entry name" value="PUA_4"/>
    <property type="match status" value="1"/>
</dbReference>
<evidence type="ECO:0000256" key="5">
    <source>
        <dbReference type="ARBA" id="ARBA00022490"/>
    </source>
</evidence>
<dbReference type="Gene3D" id="3.40.1280.10">
    <property type="match status" value="1"/>
</dbReference>
<dbReference type="NCBIfam" id="NF008697">
    <property type="entry name" value="PRK11713.4-1"/>
    <property type="match status" value="1"/>
</dbReference>
<dbReference type="PANTHER" id="PTHR30027:SF3">
    <property type="entry name" value="16S RRNA (URACIL(1498)-N(3))-METHYLTRANSFERASE"/>
    <property type="match status" value="1"/>
</dbReference>
<evidence type="ECO:0000256" key="6">
    <source>
        <dbReference type="ARBA" id="ARBA00022552"/>
    </source>
</evidence>
<dbReference type="GO" id="GO:0070042">
    <property type="term" value="F:rRNA (uridine-N3-)-methyltransferase activity"/>
    <property type="evidence" value="ECO:0007669"/>
    <property type="project" value="TreeGrafter"/>
</dbReference>
<organism evidence="15 16">
    <name type="scientific">[Phormidium ambiguum] IAM M-71</name>
    <dbReference type="NCBI Taxonomy" id="454136"/>
    <lineage>
        <taxon>Bacteria</taxon>
        <taxon>Bacillati</taxon>
        <taxon>Cyanobacteriota</taxon>
        <taxon>Cyanophyceae</taxon>
        <taxon>Oscillatoriophycideae</taxon>
        <taxon>Aerosakkonematales</taxon>
        <taxon>Aerosakkonemataceae</taxon>
        <taxon>Floridanema</taxon>
    </lineage>
</organism>
<keyword evidence="7 12" id="KW-0489">Methyltransferase</keyword>
<comment type="similarity">
    <text evidence="2 12">Belongs to the RNA methyltransferase RsmE family.</text>
</comment>
<evidence type="ECO:0000256" key="4">
    <source>
        <dbReference type="ARBA" id="ARBA00013673"/>
    </source>
</evidence>
<keyword evidence="8 12" id="KW-0808">Transferase</keyword>
<dbReference type="PIRSF" id="PIRSF015601">
    <property type="entry name" value="MTase_slr0722"/>
    <property type="match status" value="1"/>
</dbReference>
<dbReference type="RefSeq" id="WP_073593006.1">
    <property type="nucleotide sequence ID" value="NZ_MRCE01000006.1"/>
</dbReference>
<proteinExistence type="inferred from homology"/>
<keyword evidence="9 12" id="KW-0949">S-adenosyl-L-methionine</keyword>
<dbReference type="NCBIfam" id="TIGR00046">
    <property type="entry name" value="RsmE family RNA methyltransferase"/>
    <property type="match status" value="1"/>
</dbReference>
<dbReference type="STRING" id="454136.NIES2119_07605"/>
<comment type="catalytic activity">
    <reaction evidence="11 12">
        <text>uridine(1498) in 16S rRNA + S-adenosyl-L-methionine = N(3)-methyluridine(1498) in 16S rRNA + S-adenosyl-L-homocysteine + H(+)</text>
        <dbReference type="Rhea" id="RHEA:42920"/>
        <dbReference type="Rhea" id="RHEA-COMP:10283"/>
        <dbReference type="Rhea" id="RHEA-COMP:10284"/>
        <dbReference type="ChEBI" id="CHEBI:15378"/>
        <dbReference type="ChEBI" id="CHEBI:57856"/>
        <dbReference type="ChEBI" id="CHEBI:59789"/>
        <dbReference type="ChEBI" id="CHEBI:65315"/>
        <dbReference type="ChEBI" id="CHEBI:74502"/>
        <dbReference type="EC" id="2.1.1.193"/>
    </reaction>
</comment>
<keyword evidence="5 12" id="KW-0963">Cytoplasm</keyword>
<evidence type="ECO:0000256" key="1">
    <source>
        <dbReference type="ARBA" id="ARBA00004496"/>
    </source>
</evidence>
<reference evidence="15 16" key="1">
    <citation type="submission" date="2016-11" db="EMBL/GenBank/DDBJ databases">
        <title>Draft Genome Sequences of Nine Cyanobacterial Strains from Diverse Habitats.</title>
        <authorList>
            <person name="Zhu T."/>
            <person name="Hou S."/>
            <person name="Lu X."/>
            <person name="Hess W.R."/>
        </authorList>
    </citation>
    <scope>NUCLEOTIDE SEQUENCE [LARGE SCALE GENOMIC DNA]</scope>
    <source>
        <strain evidence="15 16">IAM M-71</strain>
    </source>
</reference>
<evidence type="ECO:0000256" key="8">
    <source>
        <dbReference type="ARBA" id="ARBA00022679"/>
    </source>
</evidence>
<comment type="subcellular location">
    <subcellularLocation>
        <location evidence="1 12">Cytoplasm</location>
    </subcellularLocation>
</comment>
<evidence type="ECO:0000256" key="9">
    <source>
        <dbReference type="ARBA" id="ARBA00022691"/>
    </source>
</evidence>